<evidence type="ECO:0000313" key="2">
    <source>
        <dbReference type="EMBL" id="CAF3013328.1"/>
    </source>
</evidence>
<dbReference type="EMBL" id="HG994587">
    <property type="protein sequence ID" value="CAF3013328.1"/>
    <property type="molecule type" value="Genomic_DNA"/>
</dbReference>
<feature type="region of interest" description="Disordered" evidence="1">
    <location>
        <begin position="55"/>
        <end position="112"/>
    </location>
</feature>
<dbReference type="EC" id="2.3.2.33" evidence="2"/>
<dbReference type="GO" id="GO:0061630">
    <property type="term" value="F:ubiquitin protein ligase activity"/>
    <property type="evidence" value="ECO:0007669"/>
    <property type="project" value="UniProtKB-EC"/>
</dbReference>
<feature type="compositionally biased region" description="Basic and acidic residues" evidence="1">
    <location>
        <begin position="253"/>
        <end position="268"/>
    </location>
</feature>
<keyword evidence="2" id="KW-0012">Acyltransferase</keyword>
<keyword evidence="3" id="KW-1185">Reference proteome</keyword>
<dbReference type="OrthoDB" id="6050183at2759"/>
<dbReference type="GO" id="GO:0008582">
    <property type="term" value="P:regulation of synaptic assembly at neuromuscular junction"/>
    <property type="evidence" value="ECO:0007669"/>
    <property type="project" value="TreeGrafter"/>
</dbReference>
<feature type="compositionally biased region" description="Polar residues" evidence="1">
    <location>
        <begin position="233"/>
        <end position="252"/>
    </location>
</feature>
<evidence type="ECO:0000313" key="3">
    <source>
        <dbReference type="Proteomes" id="UP000675881"/>
    </source>
</evidence>
<dbReference type="PANTHER" id="PTHR45943">
    <property type="entry name" value="E3 UBIQUITIN-PROTEIN LIGASE MYCBP2"/>
    <property type="match status" value="1"/>
</dbReference>
<protein>
    <submittedName>
        <fullName evidence="2">MYCBP2</fullName>
        <ecNumber evidence="2">2.3.2.33</ecNumber>
    </submittedName>
</protein>
<evidence type="ECO:0000256" key="1">
    <source>
        <dbReference type="SAM" id="MobiDB-lite"/>
    </source>
</evidence>
<feature type="region of interest" description="Disordered" evidence="1">
    <location>
        <begin position="165"/>
        <end position="268"/>
    </location>
</feature>
<sequence>MRLEHPGCGSHAGGKGYNSGGNYCKGWAGNCGDGGVGGSSWYLICSNCRDNYKKISSQQIPPPPPPSGSDSNDPPPIPPVKPSKSLPPSSSSLPIKSRSSNLSSSSNNNESAKMSSSSAFLYSVSELTTMDPNPFPITPFQCFNSLCVKESVLRDMNDEFYLDKDSFKSNSAQPPNIGYPLPSSDAGESKAEIKHLNNNNDDVDESANNGGVRCSLEETVSPPEGFQSDENDAPNSLKHSNVSSSPIRFRNSSHTDKDNRKRNSSCEEQIHHKKDDDFFLSHPSHDLQKLFTNSNGGYVVSDILQRPVMSFCSTVE</sequence>
<accession>A0A7R8D926</accession>
<organism evidence="2 3">
    <name type="scientific">Lepeophtheirus salmonis</name>
    <name type="common">Salmon louse</name>
    <name type="synonym">Caligus salmonis</name>
    <dbReference type="NCBI Taxonomy" id="72036"/>
    <lineage>
        <taxon>Eukaryota</taxon>
        <taxon>Metazoa</taxon>
        <taxon>Ecdysozoa</taxon>
        <taxon>Arthropoda</taxon>
        <taxon>Crustacea</taxon>
        <taxon>Multicrustacea</taxon>
        <taxon>Hexanauplia</taxon>
        <taxon>Copepoda</taxon>
        <taxon>Siphonostomatoida</taxon>
        <taxon>Caligidae</taxon>
        <taxon>Lepeophtheirus</taxon>
    </lineage>
</organism>
<dbReference type="GO" id="GO:0005634">
    <property type="term" value="C:nucleus"/>
    <property type="evidence" value="ECO:0007669"/>
    <property type="project" value="TreeGrafter"/>
</dbReference>
<dbReference type="GO" id="GO:0005886">
    <property type="term" value="C:plasma membrane"/>
    <property type="evidence" value="ECO:0007669"/>
    <property type="project" value="TreeGrafter"/>
</dbReference>
<dbReference type="GO" id="GO:0007411">
    <property type="term" value="P:axon guidance"/>
    <property type="evidence" value="ECO:0007669"/>
    <property type="project" value="TreeGrafter"/>
</dbReference>
<keyword evidence="2" id="KW-0808">Transferase</keyword>
<dbReference type="Proteomes" id="UP000675881">
    <property type="component" value="Chromosome 8"/>
</dbReference>
<feature type="compositionally biased region" description="Low complexity" evidence="1">
    <location>
        <begin position="82"/>
        <end position="112"/>
    </location>
</feature>
<reference evidence="2" key="1">
    <citation type="submission" date="2021-02" db="EMBL/GenBank/DDBJ databases">
        <authorList>
            <person name="Bekaert M."/>
        </authorList>
    </citation>
    <scope>NUCLEOTIDE SEQUENCE</scope>
    <source>
        <strain evidence="2">IoA-00</strain>
    </source>
</reference>
<gene>
    <name evidence="2" type="ORF">LSAA_13600</name>
</gene>
<dbReference type="AlphaFoldDB" id="A0A7R8D926"/>
<dbReference type="PANTHER" id="PTHR45943:SF1">
    <property type="entry name" value="E3 UBIQUITIN-PROTEIN LIGASE MYCBP2"/>
    <property type="match status" value="1"/>
</dbReference>
<proteinExistence type="predicted"/>
<feature type="compositionally biased region" description="Pro residues" evidence="1">
    <location>
        <begin position="60"/>
        <end position="81"/>
    </location>
</feature>
<name>A0A7R8D926_LEPSM</name>